<evidence type="ECO:0000313" key="2">
    <source>
        <dbReference type="WBParaSite" id="Hba_11680"/>
    </source>
</evidence>
<sequence>MKKCPQLTQTIFSNEKRLNLDGLDGCHTYWRDLRKKPRHFSTRNFDGRSSMF</sequence>
<dbReference type="WBParaSite" id="Hba_11680">
    <property type="protein sequence ID" value="Hba_11680"/>
    <property type="gene ID" value="Hba_11680"/>
</dbReference>
<proteinExistence type="predicted"/>
<protein>
    <submittedName>
        <fullName evidence="2">Uncharacterized protein</fullName>
    </submittedName>
</protein>
<organism evidence="1 2">
    <name type="scientific">Heterorhabditis bacteriophora</name>
    <name type="common">Entomopathogenic nematode worm</name>
    <dbReference type="NCBI Taxonomy" id="37862"/>
    <lineage>
        <taxon>Eukaryota</taxon>
        <taxon>Metazoa</taxon>
        <taxon>Ecdysozoa</taxon>
        <taxon>Nematoda</taxon>
        <taxon>Chromadorea</taxon>
        <taxon>Rhabditida</taxon>
        <taxon>Rhabditina</taxon>
        <taxon>Rhabditomorpha</taxon>
        <taxon>Strongyloidea</taxon>
        <taxon>Heterorhabditidae</taxon>
        <taxon>Heterorhabditis</taxon>
    </lineage>
</organism>
<dbReference type="Proteomes" id="UP000095283">
    <property type="component" value="Unplaced"/>
</dbReference>
<accession>A0A1I7X2I0</accession>
<dbReference type="AlphaFoldDB" id="A0A1I7X2I0"/>
<keyword evidence="1" id="KW-1185">Reference proteome</keyword>
<evidence type="ECO:0000313" key="1">
    <source>
        <dbReference type="Proteomes" id="UP000095283"/>
    </source>
</evidence>
<reference evidence="2" key="1">
    <citation type="submission" date="2016-11" db="UniProtKB">
        <authorList>
            <consortium name="WormBaseParasite"/>
        </authorList>
    </citation>
    <scope>IDENTIFICATION</scope>
</reference>
<name>A0A1I7X2I0_HETBA</name>